<protein>
    <submittedName>
        <fullName evidence="2">DUF6095 family protein</fullName>
    </submittedName>
</protein>
<dbReference type="InterPro" id="IPR046077">
    <property type="entry name" value="DUF6095"/>
</dbReference>
<dbReference type="Pfam" id="PF19589">
    <property type="entry name" value="DUF6095"/>
    <property type="match status" value="1"/>
</dbReference>
<keyword evidence="1" id="KW-1133">Transmembrane helix</keyword>
<dbReference type="RefSeq" id="WP_386108889.1">
    <property type="nucleotide sequence ID" value="NZ_JBHTJR010000054.1"/>
</dbReference>
<dbReference type="Proteomes" id="UP001597062">
    <property type="component" value="Unassembled WGS sequence"/>
</dbReference>
<keyword evidence="1" id="KW-0472">Membrane</keyword>
<keyword evidence="3" id="KW-1185">Reference proteome</keyword>
<dbReference type="EMBL" id="JBHTJR010000054">
    <property type="protein sequence ID" value="MFD0994028.1"/>
    <property type="molecule type" value="Genomic_DNA"/>
</dbReference>
<accession>A0ABW3JU22</accession>
<name>A0ABW3JU22_9FLAO</name>
<gene>
    <name evidence="2" type="ORF">ACFQ1U_12500</name>
</gene>
<keyword evidence="1" id="KW-0812">Transmembrane</keyword>
<evidence type="ECO:0000313" key="3">
    <source>
        <dbReference type="Proteomes" id="UP001597062"/>
    </source>
</evidence>
<sequence>MDISAYEKPLKKLMALLGLLILSPLVLSVAFKALRAYNTSPGIYIAYLLLFIGASLVLFTVYFGFKTFKSFLDVLFNE</sequence>
<proteinExistence type="predicted"/>
<reference evidence="3" key="1">
    <citation type="journal article" date="2019" name="Int. J. Syst. Evol. Microbiol.">
        <title>The Global Catalogue of Microorganisms (GCM) 10K type strain sequencing project: providing services to taxonomists for standard genome sequencing and annotation.</title>
        <authorList>
            <consortium name="The Broad Institute Genomics Platform"/>
            <consortium name="The Broad Institute Genome Sequencing Center for Infectious Disease"/>
            <person name="Wu L."/>
            <person name="Ma J."/>
        </authorList>
    </citation>
    <scope>NUCLEOTIDE SEQUENCE [LARGE SCALE GENOMIC DNA]</scope>
    <source>
        <strain evidence="3">CCUG 60527</strain>
    </source>
</reference>
<evidence type="ECO:0000313" key="2">
    <source>
        <dbReference type="EMBL" id="MFD0994028.1"/>
    </source>
</evidence>
<feature type="transmembrane region" description="Helical" evidence="1">
    <location>
        <begin position="44"/>
        <end position="65"/>
    </location>
</feature>
<evidence type="ECO:0000256" key="1">
    <source>
        <dbReference type="SAM" id="Phobius"/>
    </source>
</evidence>
<comment type="caution">
    <text evidence="2">The sequence shown here is derived from an EMBL/GenBank/DDBJ whole genome shotgun (WGS) entry which is preliminary data.</text>
</comment>
<organism evidence="2 3">
    <name type="scientific">Tenacibaculum geojense</name>
    <dbReference type="NCBI Taxonomy" id="915352"/>
    <lineage>
        <taxon>Bacteria</taxon>
        <taxon>Pseudomonadati</taxon>
        <taxon>Bacteroidota</taxon>
        <taxon>Flavobacteriia</taxon>
        <taxon>Flavobacteriales</taxon>
        <taxon>Flavobacteriaceae</taxon>
        <taxon>Tenacibaculum</taxon>
    </lineage>
</organism>